<feature type="region of interest" description="Disordered" evidence="1">
    <location>
        <begin position="154"/>
        <end position="243"/>
    </location>
</feature>
<proteinExistence type="predicted"/>
<comment type="caution">
    <text evidence="2">The sequence shown here is derived from an EMBL/GenBank/DDBJ whole genome shotgun (WGS) entry which is preliminary data.</text>
</comment>
<dbReference type="Pfam" id="PF13730">
    <property type="entry name" value="HTH_36"/>
    <property type="match status" value="1"/>
</dbReference>
<feature type="region of interest" description="Disordered" evidence="1">
    <location>
        <begin position="341"/>
        <end position="404"/>
    </location>
</feature>
<evidence type="ECO:0000313" key="2">
    <source>
        <dbReference type="EMBL" id="MBF8436514.1"/>
    </source>
</evidence>
<feature type="region of interest" description="Disordered" evidence="1">
    <location>
        <begin position="111"/>
        <end position="142"/>
    </location>
</feature>
<accession>A0A931F9I9</accession>
<sequence length="439" mass="48599">MTTKTETKPAERETKPHINPFVQIDSRVARDPKIPATQKALYLVLKSYSWQDGHCYPSQETLASDLNFSDRTIRTWLKDLEKYGLIKIVHQGMNEPNIYYLKDINSIYKETDRKSQVSENKTDRKPQVKPTGSGFPPTNKHLTNTQYICQPEAANQNQETPPADSRTESESHQGPESPPASTGPSADQQSSTGLDQAPAEPGAPQDPAGSSAAGSATEQESPPASPDPSAARQIKKARKIPGKRGYKYPAQFEEFWQAYPRSNGKRPAYLKWEKLVINKKTPPEEILEAAANYRDLCQLEGRRQKFMLHPRTFLGPSDHWVDYLNSELEATGQLATLEAARKRNQGQAGRSSGKAGQKARKPGQQSTRPASPAGAKSRRNTNSTSKSRARAATSAFSLPPVRAMPADLAREIDQELIEIIKSKNQSNNKNQSKTPKGAK</sequence>
<feature type="compositionally biased region" description="Low complexity" evidence="1">
    <location>
        <begin position="422"/>
        <end position="433"/>
    </location>
</feature>
<dbReference type="SUPFAM" id="SSF46785">
    <property type="entry name" value="Winged helix' DNA-binding domain"/>
    <property type="match status" value="1"/>
</dbReference>
<dbReference type="Gene3D" id="1.10.10.10">
    <property type="entry name" value="Winged helix-like DNA-binding domain superfamily/Winged helix DNA-binding domain"/>
    <property type="match status" value="1"/>
</dbReference>
<feature type="compositionally biased region" description="Polar residues" evidence="1">
    <location>
        <begin position="179"/>
        <end position="194"/>
    </location>
</feature>
<dbReference type="Proteomes" id="UP000621436">
    <property type="component" value="Unassembled WGS sequence"/>
</dbReference>
<gene>
    <name evidence="2" type="ORF">I0Q91_05455</name>
</gene>
<feature type="region of interest" description="Disordered" evidence="1">
    <location>
        <begin position="420"/>
        <end position="439"/>
    </location>
</feature>
<keyword evidence="3" id="KW-1185">Reference proteome</keyword>
<dbReference type="InterPro" id="IPR036390">
    <property type="entry name" value="WH_DNA-bd_sf"/>
</dbReference>
<dbReference type="AlphaFoldDB" id="A0A931F9I9"/>
<feature type="compositionally biased region" description="Basic residues" evidence="1">
    <location>
        <begin position="233"/>
        <end position="243"/>
    </location>
</feature>
<evidence type="ECO:0000313" key="3">
    <source>
        <dbReference type="Proteomes" id="UP000621436"/>
    </source>
</evidence>
<dbReference type="EMBL" id="JADPIE010000003">
    <property type="protein sequence ID" value="MBF8436514.1"/>
    <property type="molecule type" value="Genomic_DNA"/>
</dbReference>
<organism evidence="2 3">
    <name type="scientific">Halonatronomonas betaini</name>
    <dbReference type="NCBI Taxonomy" id="2778430"/>
    <lineage>
        <taxon>Bacteria</taxon>
        <taxon>Bacillati</taxon>
        <taxon>Bacillota</taxon>
        <taxon>Clostridia</taxon>
        <taxon>Halanaerobiales</taxon>
        <taxon>Halarsenatibacteraceae</taxon>
        <taxon>Halonatronomonas</taxon>
    </lineage>
</organism>
<evidence type="ECO:0000256" key="1">
    <source>
        <dbReference type="SAM" id="MobiDB-lite"/>
    </source>
</evidence>
<feature type="compositionally biased region" description="Basic and acidic residues" evidence="1">
    <location>
        <begin position="111"/>
        <end position="126"/>
    </location>
</feature>
<feature type="compositionally biased region" description="Low complexity" evidence="1">
    <location>
        <begin position="380"/>
        <end position="395"/>
    </location>
</feature>
<protein>
    <submittedName>
        <fullName evidence="2">Helix-turn-helix domain-containing protein</fullName>
    </submittedName>
</protein>
<reference evidence="2" key="1">
    <citation type="submission" date="2020-11" db="EMBL/GenBank/DDBJ databases">
        <title>Halonatronomonas betainensis gen. nov., sp. nov. a novel haloalkaliphilic representative of the family Halanaerobiacae capable of betaine degradation.</title>
        <authorList>
            <person name="Boltyanskaya Y."/>
            <person name="Kevbrin V."/>
            <person name="Detkova E."/>
            <person name="Grouzdev D.S."/>
            <person name="Koziaeva V."/>
            <person name="Zhilina T."/>
        </authorList>
    </citation>
    <scope>NUCLEOTIDE SEQUENCE</scope>
    <source>
        <strain evidence="2">Z-7014</strain>
    </source>
</reference>
<name>A0A931F9I9_9FIRM</name>
<dbReference type="InterPro" id="IPR036388">
    <property type="entry name" value="WH-like_DNA-bd_sf"/>
</dbReference>
<dbReference type="RefSeq" id="WP_270453417.1">
    <property type="nucleotide sequence ID" value="NZ_JADPIE010000003.1"/>
</dbReference>